<dbReference type="EMBL" id="FNBL01000007">
    <property type="protein sequence ID" value="SDF77431.1"/>
    <property type="molecule type" value="Genomic_DNA"/>
</dbReference>
<dbReference type="InterPro" id="IPR006620">
    <property type="entry name" value="Pro_4_hyd_alph"/>
</dbReference>
<evidence type="ECO:0000256" key="6">
    <source>
        <dbReference type="ARBA" id="ARBA00023004"/>
    </source>
</evidence>
<sequence>MAAMDVANFGPRLPPFESEPRIMLSAYAVPEAFSPAECDAIIALSHEKDLADAGLVGNRSDHNLRRAELAWLDDRDGGGWVMDRIMALVAEANRTHFDFALTEFGESPQVARYGAEREGHFVWHSDIGEGPLASRRKLTLVVQLSEGADYLGGVLELQADANLRPSDRARGSAVLFPSFVLHRVTPVTKGERYSLTTWVHGPAFR</sequence>
<evidence type="ECO:0000256" key="3">
    <source>
        <dbReference type="ARBA" id="ARBA00022896"/>
    </source>
</evidence>
<keyword evidence="3" id="KW-0847">Vitamin C</keyword>
<organism evidence="8 9">
    <name type="scientific">Celeribacter baekdonensis</name>
    <dbReference type="NCBI Taxonomy" id="875171"/>
    <lineage>
        <taxon>Bacteria</taxon>
        <taxon>Pseudomonadati</taxon>
        <taxon>Pseudomonadota</taxon>
        <taxon>Alphaproteobacteria</taxon>
        <taxon>Rhodobacterales</taxon>
        <taxon>Roseobacteraceae</taxon>
        <taxon>Celeribacter</taxon>
    </lineage>
</organism>
<keyword evidence="2" id="KW-0479">Metal-binding</keyword>
<dbReference type="OrthoDB" id="9812472at2"/>
<reference evidence="8 9" key="1">
    <citation type="submission" date="2016-10" db="EMBL/GenBank/DDBJ databases">
        <authorList>
            <person name="de Groot N.N."/>
        </authorList>
    </citation>
    <scope>NUCLEOTIDE SEQUENCE [LARGE SCALE GENOMIC DNA]</scope>
    <source>
        <strain evidence="8 9">DSM 27375</strain>
    </source>
</reference>
<name>A0A1G7NTY6_9RHOB</name>
<dbReference type="SMART" id="SM00702">
    <property type="entry name" value="P4Hc"/>
    <property type="match status" value="1"/>
</dbReference>
<feature type="domain" description="Fe2OG dioxygenase" evidence="7">
    <location>
        <begin position="104"/>
        <end position="201"/>
    </location>
</feature>
<dbReference type="GO" id="GO:0005506">
    <property type="term" value="F:iron ion binding"/>
    <property type="evidence" value="ECO:0007669"/>
    <property type="project" value="InterPro"/>
</dbReference>
<evidence type="ECO:0000256" key="5">
    <source>
        <dbReference type="ARBA" id="ARBA00023002"/>
    </source>
</evidence>
<evidence type="ECO:0000313" key="9">
    <source>
        <dbReference type="Proteomes" id="UP000182284"/>
    </source>
</evidence>
<dbReference type="Pfam" id="PF13640">
    <property type="entry name" value="2OG-FeII_Oxy_3"/>
    <property type="match status" value="1"/>
</dbReference>
<protein>
    <submittedName>
        <fullName evidence="8">PKHD-type hydroxylase</fullName>
    </submittedName>
</protein>
<proteinExistence type="predicted"/>
<dbReference type="Gene3D" id="2.60.120.620">
    <property type="entry name" value="q2cbj1_9rhob like domain"/>
    <property type="match status" value="1"/>
</dbReference>
<dbReference type="InterPro" id="IPR044862">
    <property type="entry name" value="Pro_4_hyd_alph_FE2OG_OXY"/>
</dbReference>
<evidence type="ECO:0000313" key="8">
    <source>
        <dbReference type="EMBL" id="SDF77431.1"/>
    </source>
</evidence>
<keyword evidence="5" id="KW-0560">Oxidoreductase</keyword>
<dbReference type="GO" id="GO:0051213">
    <property type="term" value="F:dioxygenase activity"/>
    <property type="evidence" value="ECO:0007669"/>
    <property type="project" value="UniProtKB-KW"/>
</dbReference>
<dbReference type="PROSITE" id="PS51471">
    <property type="entry name" value="FE2OG_OXY"/>
    <property type="match status" value="1"/>
</dbReference>
<evidence type="ECO:0000256" key="4">
    <source>
        <dbReference type="ARBA" id="ARBA00022964"/>
    </source>
</evidence>
<gene>
    <name evidence="8" type="ORF">SAMN04488117_10793</name>
</gene>
<dbReference type="GO" id="GO:0016705">
    <property type="term" value="F:oxidoreductase activity, acting on paired donors, with incorporation or reduction of molecular oxygen"/>
    <property type="evidence" value="ECO:0007669"/>
    <property type="project" value="InterPro"/>
</dbReference>
<dbReference type="AlphaFoldDB" id="A0A1G7NTY6"/>
<dbReference type="RefSeq" id="WP_083351808.1">
    <property type="nucleotide sequence ID" value="NZ_FNBL01000007.1"/>
</dbReference>
<dbReference type="Proteomes" id="UP000182284">
    <property type="component" value="Unassembled WGS sequence"/>
</dbReference>
<comment type="cofactor">
    <cofactor evidence="1">
        <name>L-ascorbate</name>
        <dbReference type="ChEBI" id="CHEBI:38290"/>
    </cofactor>
</comment>
<dbReference type="InterPro" id="IPR005123">
    <property type="entry name" value="Oxoglu/Fe-dep_dioxygenase_dom"/>
</dbReference>
<keyword evidence="4" id="KW-0223">Dioxygenase</keyword>
<evidence type="ECO:0000256" key="1">
    <source>
        <dbReference type="ARBA" id="ARBA00001961"/>
    </source>
</evidence>
<evidence type="ECO:0000256" key="2">
    <source>
        <dbReference type="ARBA" id="ARBA00022723"/>
    </source>
</evidence>
<keyword evidence="6" id="KW-0408">Iron</keyword>
<accession>A0A1G7NTY6</accession>
<evidence type="ECO:0000259" key="7">
    <source>
        <dbReference type="PROSITE" id="PS51471"/>
    </source>
</evidence>
<dbReference type="GO" id="GO:0031418">
    <property type="term" value="F:L-ascorbic acid binding"/>
    <property type="evidence" value="ECO:0007669"/>
    <property type="project" value="UniProtKB-KW"/>
</dbReference>